<evidence type="ECO:0000313" key="3">
    <source>
        <dbReference type="Proteomes" id="UP000249590"/>
    </source>
</evidence>
<keyword evidence="1" id="KW-0812">Transmembrane</keyword>
<evidence type="ECO:0000256" key="1">
    <source>
        <dbReference type="SAM" id="Phobius"/>
    </source>
</evidence>
<organism evidence="2 3">
    <name type="scientific">Acuticoccus sediminis</name>
    <dbReference type="NCBI Taxonomy" id="2184697"/>
    <lineage>
        <taxon>Bacteria</taxon>
        <taxon>Pseudomonadati</taxon>
        <taxon>Pseudomonadota</taxon>
        <taxon>Alphaproteobacteria</taxon>
        <taxon>Hyphomicrobiales</taxon>
        <taxon>Amorphaceae</taxon>
        <taxon>Acuticoccus</taxon>
    </lineage>
</organism>
<sequence>MRLRVEIAVVRIEFALVRAFWLEVKLQAATEVDHSAFEGRFKSATRSSEDMLLTHLGTLGRARAFFRASTSRHRRRWLSGIAMLPTAAWALTPLLVLYLAEEFGRQHRRRPI</sequence>
<proteinExistence type="predicted"/>
<keyword evidence="3" id="KW-1185">Reference proteome</keyword>
<dbReference type="EMBL" id="QHHQ01000001">
    <property type="protein sequence ID" value="RAI03464.1"/>
    <property type="molecule type" value="Genomic_DNA"/>
</dbReference>
<evidence type="ECO:0000313" key="2">
    <source>
        <dbReference type="EMBL" id="RAI03464.1"/>
    </source>
</evidence>
<gene>
    <name evidence="2" type="ORF">DLJ53_02865</name>
</gene>
<comment type="caution">
    <text evidence="2">The sequence shown here is derived from an EMBL/GenBank/DDBJ whole genome shotgun (WGS) entry which is preliminary data.</text>
</comment>
<reference evidence="2 3" key="1">
    <citation type="submission" date="2018-05" db="EMBL/GenBank/DDBJ databases">
        <title>Acuticoccus sediminis sp. nov., isolated from deep-sea sediment of Indian Ocean.</title>
        <authorList>
            <person name="Liu X."/>
            <person name="Lai Q."/>
            <person name="Du Y."/>
            <person name="Sun F."/>
            <person name="Zhang X."/>
            <person name="Wang S."/>
            <person name="Shao Z."/>
        </authorList>
    </citation>
    <scope>NUCLEOTIDE SEQUENCE [LARGE SCALE GENOMIC DNA]</scope>
    <source>
        <strain evidence="2 3">PTG4-2</strain>
    </source>
</reference>
<feature type="transmembrane region" description="Helical" evidence="1">
    <location>
        <begin position="77"/>
        <end position="100"/>
    </location>
</feature>
<keyword evidence="1" id="KW-0472">Membrane</keyword>
<dbReference type="Proteomes" id="UP000249590">
    <property type="component" value="Unassembled WGS sequence"/>
</dbReference>
<protein>
    <submittedName>
        <fullName evidence="2">Uncharacterized protein</fullName>
    </submittedName>
</protein>
<dbReference type="AlphaFoldDB" id="A0A8B2P0H3"/>
<accession>A0A8B2P0H3</accession>
<name>A0A8B2P0H3_9HYPH</name>
<keyword evidence="1" id="KW-1133">Transmembrane helix</keyword>